<keyword evidence="4" id="KW-1185">Reference proteome</keyword>
<evidence type="ECO:0000313" key="4">
    <source>
        <dbReference type="Proteomes" id="UP000192472"/>
    </source>
</evidence>
<dbReference type="Proteomes" id="UP000192472">
    <property type="component" value="Unassembled WGS sequence"/>
</dbReference>
<reference evidence="3 4" key="1">
    <citation type="submission" date="2017-04" db="EMBL/GenBank/DDBJ databases">
        <authorList>
            <person name="Afonso C.L."/>
            <person name="Miller P.J."/>
            <person name="Scott M.A."/>
            <person name="Spackman E."/>
            <person name="Goraichik I."/>
            <person name="Dimitrov K.M."/>
            <person name="Suarez D.L."/>
            <person name="Swayne D.E."/>
        </authorList>
    </citation>
    <scope>NUCLEOTIDE SEQUENCE [LARGE SCALE GENOMIC DNA]</scope>
    <source>
        <strain evidence="3 4">DSM 26133</strain>
    </source>
</reference>
<dbReference type="RefSeq" id="WP_084371421.1">
    <property type="nucleotide sequence ID" value="NZ_FWYF01000001.1"/>
</dbReference>
<dbReference type="AlphaFoldDB" id="A0A1W2G8X1"/>
<dbReference type="EMBL" id="FWYF01000001">
    <property type="protein sequence ID" value="SMD32778.1"/>
    <property type="molecule type" value="Genomic_DNA"/>
</dbReference>
<protein>
    <submittedName>
        <fullName evidence="3">Uncharacterized protein</fullName>
    </submittedName>
</protein>
<gene>
    <name evidence="3" type="ORF">SAMN04488029_1129</name>
</gene>
<dbReference type="STRING" id="692418.SAMN04488029_1129"/>
<feature type="signal peptide" evidence="2">
    <location>
        <begin position="1"/>
        <end position="21"/>
    </location>
</feature>
<organism evidence="3 4">
    <name type="scientific">Reichenbachiella faecimaris</name>
    <dbReference type="NCBI Taxonomy" id="692418"/>
    <lineage>
        <taxon>Bacteria</taxon>
        <taxon>Pseudomonadati</taxon>
        <taxon>Bacteroidota</taxon>
        <taxon>Cytophagia</taxon>
        <taxon>Cytophagales</taxon>
        <taxon>Reichenbachiellaceae</taxon>
        <taxon>Reichenbachiella</taxon>
    </lineage>
</organism>
<feature type="compositionally biased region" description="Basic and acidic residues" evidence="1">
    <location>
        <begin position="91"/>
        <end position="100"/>
    </location>
</feature>
<feature type="region of interest" description="Disordered" evidence="1">
    <location>
        <begin position="77"/>
        <end position="100"/>
    </location>
</feature>
<evidence type="ECO:0000313" key="3">
    <source>
        <dbReference type="EMBL" id="SMD32778.1"/>
    </source>
</evidence>
<accession>A0A1W2G8X1</accession>
<feature type="chain" id="PRO_5010744484" evidence="2">
    <location>
        <begin position="22"/>
        <end position="100"/>
    </location>
</feature>
<keyword evidence="2" id="KW-0732">Signal</keyword>
<evidence type="ECO:0000256" key="2">
    <source>
        <dbReference type="SAM" id="SignalP"/>
    </source>
</evidence>
<evidence type="ECO:0000256" key="1">
    <source>
        <dbReference type="SAM" id="MobiDB-lite"/>
    </source>
</evidence>
<sequence>MKKYIFLTLILSVLFTANTMAQKSWLMGPAAKNSKPWENTNEHVVVVSLKLNRLKKGPAAKNVKVWEAESEATPILRSNRADLKGPAAKNLRPERTRNNN</sequence>
<dbReference type="OrthoDB" id="797657at2"/>
<name>A0A1W2G8X1_REIFA</name>
<proteinExistence type="predicted"/>